<evidence type="ECO:0000256" key="2">
    <source>
        <dbReference type="ARBA" id="ARBA00022722"/>
    </source>
</evidence>
<evidence type="ECO:0000259" key="4">
    <source>
        <dbReference type="Pfam" id="PF08774"/>
    </source>
</evidence>
<dbReference type="InterPro" id="IPR011856">
    <property type="entry name" value="tRNA_endonuc-like_dom_sf"/>
</dbReference>
<evidence type="ECO:0000256" key="1">
    <source>
        <dbReference type="ARBA" id="ARBA00001946"/>
    </source>
</evidence>
<evidence type="ECO:0000256" key="3">
    <source>
        <dbReference type="ARBA" id="ARBA00022801"/>
    </source>
</evidence>
<dbReference type="GO" id="GO:0016788">
    <property type="term" value="F:hydrolase activity, acting on ester bonds"/>
    <property type="evidence" value="ECO:0007669"/>
    <property type="project" value="InterPro"/>
</dbReference>
<dbReference type="Pfam" id="PF08774">
    <property type="entry name" value="VRR_NUC"/>
    <property type="match status" value="1"/>
</dbReference>
<name>A0A6J5LHN5_9CAUD</name>
<accession>A0A6J5LHN5</accession>
<evidence type="ECO:0000313" key="5">
    <source>
        <dbReference type="EMBL" id="CAB4132440.1"/>
    </source>
</evidence>
<organism evidence="5">
    <name type="scientific">uncultured Caudovirales phage</name>
    <dbReference type="NCBI Taxonomy" id="2100421"/>
    <lineage>
        <taxon>Viruses</taxon>
        <taxon>Duplodnaviria</taxon>
        <taxon>Heunggongvirae</taxon>
        <taxon>Uroviricota</taxon>
        <taxon>Caudoviricetes</taxon>
        <taxon>Peduoviridae</taxon>
        <taxon>Maltschvirus</taxon>
        <taxon>Maltschvirus maltsch</taxon>
    </lineage>
</organism>
<protein>
    <submittedName>
        <fullName evidence="5">VRR-NUC domain containing protein</fullName>
    </submittedName>
</protein>
<dbReference type="EMBL" id="LR796262">
    <property type="protein sequence ID" value="CAB4132440.1"/>
    <property type="molecule type" value="Genomic_DNA"/>
</dbReference>
<keyword evidence="2" id="KW-0540">Nuclease</keyword>
<reference evidence="5" key="1">
    <citation type="submission" date="2020-04" db="EMBL/GenBank/DDBJ databases">
        <authorList>
            <person name="Chiriac C."/>
            <person name="Salcher M."/>
            <person name="Ghai R."/>
            <person name="Kavagutti S V."/>
        </authorList>
    </citation>
    <scope>NUCLEOTIDE SEQUENCE</scope>
</reference>
<feature type="domain" description="VRR-NUC" evidence="4">
    <location>
        <begin position="2"/>
        <end position="54"/>
    </location>
</feature>
<dbReference type="InterPro" id="IPR014883">
    <property type="entry name" value="VRR_NUC"/>
</dbReference>
<comment type="cofactor">
    <cofactor evidence="1">
        <name>Mg(2+)</name>
        <dbReference type="ChEBI" id="CHEBI:18420"/>
    </cofactor>
</comment>
<dbReference type="GO" id="GO:0003676">
    <property type="term" value="F:nucleic acid binding"/>
    <property type="evidence" value="ECO:0007669"/>
    <property type="project" value="InterPro"/>
</dbReference>
<dbReference type="GO" id="GO:0004518">
    <property type="term" value="F:nuclease activity"/>
    <property type="evidence" value="ECO:0007669"/>
    <property type="project" value="UniProtKB-KW"/>
</dbReference>
<sequence length="66" mass="7391">MSGVPDLFVAEAKNGFNGLFVEMKTPEGIESPEQKKVRIQLNAKNYLVYVARSSDTAIELIENYLN</sequence>
<keyword evidence="3" id="KW-0378">Hydrolase</keyword>
<proteinExistence type="predicted"/>
<dbReference type="Gene3D" id="3.40.1350.10">
    <property type="match status" value="1"/>
</dbReference>
<gene>
    <name evidence="5" type="ORF">UFOVP261_20</name>
</gene>